<dbReference type="Proteomes" id="UP001501697">
    <property type="component" value="Unassembled WGS sequence"/>
</dbReference>
<dbReference type="EMBL" id="BAAAYU010000005">
    <property type="protein sequence ID" value="GAA3640775.1"/>
    <property type="molecule type" value="Genomic_DNA"/>
</dbReference>
<organism evidence="2 3">
    <name type="scientific">Microbacterium awajiense</name>
    <dbReference type="NCBI Taxonomy" id="415214"/>
    <lineage>
        <taxon>Bacteria</taxon>
        <taxon>Bacillati</taxon>
        <taxon>Actinomycetota</taxon>
        <taxon>Actinomycetes</taxon>
        <taxon>Micrococcales</taxon>
        <taxon>Microbacteriaceae</taxon>
        <taxon>Microbacterium</taxon>
    </lineage>
</organism>
<keyword evidence="1" id="KW-1133">Transmembrane helix</keyword>
<feature type="transmembrane region" description="Helical" evidence="1">
    <location>
        <begin position="134"/>
        <end position="156"/>
    </location>
</feature>
<dbReference type="RefSeq" id="WP_344739189.1">
    <property type="nucleotide sequence ID" value="NZ_BAAAYU010000005.1"/>
</dbReference>
<comment type="caution">
    <text evidence="2">The sequence shown here is derived from an EMBL/GenBank/DDBJ whole genome shotgun (WGS) entry which is preliminary data.</text>
</comment>
<proteinExistence type="predicted"/>
<evidence type="ECO:0000256" key="1">
    <source>
        <dbReference type="SAM" id="Phobius"/>
    </source>
</evidence>
<keyword evidence="1" id="KW-0812">Transmembrane</keyword>
<evidence type="ECO:0000313" key="3">
    <source>
        <dbReference type="Proteomes" id="UP001501697"/>
    </source>
</evidence>
<protein>
    <recommendedName>
        <fullName evidence="4">Histidine kinase N-terminal 7TM region domain-containing protein</fullName>
    </recommendedName>
</protein>
<keyword evidence="1" id="KW-0472">Membrane</keyword>
<feature type="transmembrane region" description="Helical" evidence="1">
    <location>
        <begin position="168"/>
        <end position="193"/>
    </location>
</feature>
<keyword evidence="3" id="KW-1185">Reference proteome</keyword>
<evidence type="ECO:0008006" key="4">
    <source>
        <dbReference type="Google" id="ProtNLM"/>
    </source>
</evidence>
<feature type="transmembrane region" description="Helical" evidence="1">
    <location>
        <begin position="199"/>
        <end position="226"/>
    </location>
</feature>
<evidence type="ECO:0000313" key="2">
    <source>
        <dbReference type="EMBL" id="GAA3640775.1"/>
    </source>
</evidence>
<feature type="transmembrane region" description="Helical" evidence="1">
    <location>
        <begin position="60"/>
        <end position="81"/>
    </location>
</feature>
<gene>
    <name evidence="2" type="ORF">GCM10022200_25590</name>
</gene>
<reference evidence="3" key="1">
    <citation type="journal article" date="2019" name="Int. J. Syst. Evol. Microbiol.">
        <title>The Global Catalogue of Microorganisms (GCM) 10K type strain sequencing project: providing services to taxonomists for standard genome sequencing and annotation.</title>
        <authorList>
            <consortium name="The Broad Institute Genomics Platform"/>
            <consortium name="The Broad Institute Genome Sequencing Center for Infectious Disease"/>
            <person name="Wu L."/>
            <person name="Ma J."/>
        </authorList>
    </citation>
    <scope>NUCLEOTIDE SEQUENCE [LARGE SCALE GENOMIC DNA]</scope>
    <source>
        <strain evidence="3">JCM 16544</strain>
    </source>
</reference>
<accession>A0ABP7AV52</accession>
<sequence length="335" mass="36230">MTQILVSALLWLLVASLLILRRGRADRSILWSALTIAVAMTLNIDGLYRWVDGLLGGTNLATVVADLALMLGIFFLGRAVAKATEYRPRIVRYALGRWVLAVALVCTVVAFAFIDRGATTTTFMLDYGAQPAAAAYSMTQFVYDGIVLTAMAAVTTRQIRHGRGADRLPAISLLIGSALGLLLAAVVIAMDIAHVTGSIAVMLSLGAAYSPLFLATFLFLCVGLAAQPAIRWLRARTRVNATRRFISQTTPMWQRANRVRPGMSQHDAAAYNAADPETRLHRQLVEIRDAAVDPRVLFELGDAERVTVDAAEAHLLGHTVNADSMDVGSAARWTV</sequence>
<name>A0ABP7AV52_9MICO</name>
<feature type="transmembrane region" description="Helical" evidence="1">
    <location>
        <begin position="93"/>
        <end position="114"/>
    </location>
</feature>